<dbReference type="HOGENOM" id="CLU_072989_4_1_6"/>
<dbReference type="PATRIC" id="fig|1197719.3.peg.2949"/>
<proteinExistence type="predicted"/>
<name>S5NBX1_SALBN</name>
<dbReference type="AntiFam" id="ANF00006">
    <property type="entry name" value="Translation of CRISPR region"/>
</dbReference>
<reference evidence="1 2" key="1">
    <citation type="submission" date="2013-07" db="EMBL/GenBank/DDBJ databases">
        <title>Genome sequence of Salmonella bongori N268-08 - a rare clinical isolate.</title>
        <authorList>
            <person name="Marti R."/>
            <person name="Hagens S."/>
            <person name="Loessner M.J."/>
            <person name="Klumpp J."/>
        </authorList>
    </citation>
    <scope>NUCLEOTIDE SEQUENCE [LARGE SCALE GENOMIC DNA]</scope>
    <source>
        <strain evidence="1 2">N268-08</strain>
    </source>
</reference>
<accession>S5NBX1</accession>
<gene>
    <name evidence="1" type="ORF">A464_2956</name>
</gene>
<dbReference type="Proteomes" id="UP000015042">
    <property type="component" value="Chromosome"/>
</dbReference>
<dbReference type="AntiFam" id="ANF00057">
    <property type="entry name" value="Translation of E. coli type CRISPR repeat"/>
</dbReference>
<organism evidence="1 2">
    <name type="scientific">Salmonella bongori N268-08</name>
    <dbReference type="NCBI Taxonomy" id="1197719"/>
    <lineage>
        <taxon>Bacteria</taxon>
        <taxon>Pseudomonadati</taxon>
        <taxon>Pseudomonadota</taxon>
        <taxon>Gammaproteobacteria</taxon>
        <taxon>Enterobacterales</taxon>
        <taxon>Enterobacteriaceae</taxon>
        <taxon>Salmonella</taxon>
    </lineage>
</organism>
<sequence length="61" mass="6799">MVLWWEVIAVYPRWRGEHSDNSGKFVILTGLSPLARGTPTLNLCQSLHTRFIPAGAGNTDF</sequence>
<evidence type="ECO:0000313" key="1">
    <source>
        <dbReference type="EMBL" id="AGR60140.1"/>
    </source>
</evidence>
<dbReference type="EMBL" id="CP006608">
    <property type="protein sequence ID" value="AGR60140.1"/>
    <property type="molecule type" value="Genomic_DNA"/>
</dbReference>
<dbReference type="KEGG" id="sbz:A464_2956"/>
<protein>
    <submittedName>
        <fullName evidence="1">Uncharacterized protein</fullName>
    </submittedName>
</protein>
<evidence type="ECO:0000313" key="2">
    <source>
        <dbReference type="Proteomes" id="UP000015042"/>
    </source>
</evidence>
<dbReference type="AlphaFoldDB" id="S5NBX1"/>